<reference evidence="2" key="3">
    <citation type="journal article" date="2017" name="Nature">
        <title>Genome sequence of the progenitor of the wheat D genome Aegilops tauschii.</title>
        <authorList>
            <person name="Luo M.C."/>
            <person name="Gu Y.Q."/>
            <person name="Puiu D."/>
            <person name="Wang H."/>
            <person name="Twardziok S.O."/>
            <person name="Deal K.R."/>
            <person name="Huo N."/>
            <person name="Zhu T."/>
            <person name="Wang L."/>
            <person name="Wang Y."/>
            <person name="McGuire P.E."/>
            <person name="Liu S."/>
            <person name="Long H."/>
            <person name="Ramasamy R.K."/>
            <person name="Rodriguez J.C."/>
            <person name="Van S.L."/>
            <person name="Yuan L."/>
            <person name="Wang Z."/>
            <person name="Xia Z."/>
            <person name="Xiao L."/>
            <person name="Anderson O.D."/>
            <person name="Ouyang S."/>
            <person name="Liang Y."/>
            <person name="Zimin A.V."/>
            <person name="Pertea G."/>
            <person name="Qi P."/>
            <person name="Bennetzen J.L."/>
            <person name="Dai X."/>
            <person name="Dawson M.W."/>
            <person name="Muller H.G."/>
            <person name="Kugler K."/>
            <person name="Rivarola-Duarte L."/>
            <person name="Spannagl M."/>
            <person name="Mayer K.F.X."/>
            <person name="Lu F.H."/>
            <person name="Bevan M.W."/>
            <person name="Leroy P."/>
            <person name="Li P."/>
            <person name="You F.M."/>
            <person name="Sun Q."/>
            <person name="Liu Z."/>
            <person name="Lyons E."/>
            <person name="Wicker T."/>
            <person name="Salzberg S.L."/>
            <person name="Devos K.M."/>
            <person name="Dvorak J."/>
        </authorList>
    </citation>
    <scope>NUCLEOTIDE SEQUENCE [LARGE SCALE GENOMIC DNA]</scope>
    <source>
        <strain evidence="2">cv. AL8/78</strain>
    </source>
</reference>
<evidence type="ECO:0000313" key="2">
    <source>
        <dbReference type="EnsemblPlants" id="AET7Gv20800400.16"/>
    </source>
</evidence>
<dbReference type="EnsemblPlants" id="AET7Gv20800400.3">
    <property type="protein sequence ID" value="AET7Gv20800400.3"/>
    <property type="gene ID" value="AET7Gv20800400"/>
</dbReference>
<organism evidence="2 3">
    <name type="scientific">Aegilops tauschii subsp. strangulata</name>
    <name type="common">Goatgrass</name>
    <dbReference type="NCBI Taxonomy" id="200361"/>
    <lineage>
        <taxon>Eukaryota</taxon>
        <taxon>Viridiplantae</taxon>
        <taxon>Streptophyta</taxon>
        <taxon>Embryophyta</taxon>
        <taxon>Tracheophyta</taxon>
        <taxon>Spermatophyta</taxon>
        <taxon>Magnoliopsida</taxon>
        <taxon>Liliopsida</taxon>
        <taxon>Poales</taxon>
        <taxon>Poaceae</taxon>
        <taxon>BOP clade</taxon>
        <taxon>Pooideae</taxon>
        <taxon>Triticodae</taxon>
        <taxon>Triticeae</taxon>
        <taxon>Triticinae</taxon>
        <taxon>Aegilops</taxon>
    </lineage>
</organism>
<dbReference type="Proteomes" id="UP000015105">
    <property type="component" value="Chromosome 7D"/>
</dbReference>
<reference evidence="2" key="4">
    <citation type="submission" date="2019-03" db="UniProtKB">
        <authorList>
            <consortium name="EnsemblPlants"/>
        </authorList>
    </citation>
    <scope>IDENTIFICATION</scope>
</reference>
<protein>
    <recommendedName>
        <fullName evidence="1">FAR1 domain-containing protein</fullName>
    </recommendedName>
</protein>
<dbReference type="Pfam" id="PF03101">
    <property type="entry name" value="FAR1"/>
    <property type="match status" value="1"/>
</dbReference>
<reference evidence="2" key="5">
    <citation type="journal article" date="2021" name="G3 (Bethesda)">
        <title>Aegilops tauschii genome assembly Aet v5.0 features greater sequence contiguity and improved annotation.</title>
        <authorList>
            <person name="Wang L."/>
            <person name="Zhu T."/>
            <person name="Rodriguez J.C."/>
            <person name="Deal K.R."/>
            <person name="Dubcovsky J."/>
            <person name="McGuire P.E."/>
            <person name="Lux T."/>
            <person name="Spannagl M."/>
            <person name="Mayer K.F.X."/>
            <person name="Baldrich P."/>
            <person name="Meyers B.C."/>
            <person name="Huo N."/>
            <person name="Gu Y.Q."/>
            <person name="Zhou H."/>
            <person name="Devos K.M."/>
            <person name="Bennetzen J.L."/>
            <person name="Unver T."/>
            <person name="Budak H."/>
            <person name="Gulick P.J."/>
            <person name="Galiba G."/>
            <person name="Kalapos B."/>
            <person name="Nelson D.R."/>
            <person name="Li P."/>
            <person name="You F.M."/>
            <person name="Luo M.C."/>
            <person name="Dvorak J."/>
        </authorList>
    </citation>
    <scope>NUCLEOTIDE SEQUENCE [LARGE SCALE GENOMIC DNA]</scope>
    <source>
        <strain evidence="2">cv. AL8/78</strain>
    </source>
</reference>
<dbReference type="Gramene" id="AET7Gv20800400.9">
    <property type="protein sequence ID" value="AET7Gv20800400.9"/>
    <property type="gene ID" value="AET7Gv20800400"/>
</dbReference>
<evidence type="ECO:0000313" key="3">
    <source>
        <dbReference type="Proteomes" id="UP000015105"/>
    </source>
</evidence>
<sequence length="197" mass="22836">MECHSELSKAPPLTICDVQSDAESAIHTRPSSENVFTTPQKMYSAPFCRSSCTPECDDDIRPAIGMTFTDLNAAKDFYEAYAHHVGFSVRVGQHKTANGVITHKRFYCDREGFRQEQKGRCVWSFETPTEFEERWKEIMSEYGLEDDDWFSKRFSLRESWIPAYFKEIALSGLMRTTSRSESANFFLTYYRLQTCFG</sequence>
<dbReference type="AlphaFoldDB" id="A0A453S364"/>
<dbReference type="PANTHER" id="PTHR47718">
    <property type="entry name" value="OS01G0519700 PROTEIN"/>
    <property type="match status" value="1"/>
</dbReference>
<dbReference type="Gramene" id="AET7Gv20800400.22">
    <property type="protein sequence ID" value="AET7Gv20800400.22"/>
    <property type="gene ID" value="AET7Gv20800400"/>
</dbReference>
<dbReference type="EnsemblPlants" id="AET7Gv20800400.16">
    <property type="protein sequence ID" value="AET7Gv20800400.16"/>
    <property type="gene ID" value="AET7Gv20800400"/>
</dbReference>
<dbReference type="InterPro" id="IPR004330">
    <property type="entry name" value="FAR1_DNA_bnd_dom"/>
</dbReference>
<accession>A0A453S364</accession>
<feature type="domain" description="FAR1" evidence="1">
    <location>
        <begin position="76"/>
        <end position="120"/>
    </location>
</feature>
<reference evidence="3" key="2">
    <citation type="journal article" date="2017" name="Nat. Plants">
        <title>The Aegilops tauschii genome reveals multiple impacts of transposons.</title>
        <authorList>
            <person name="Zhao G."/>
            <person name="Zou C."/>
            <person name="Li K."/>
            <person name="Wang K."/>
            <person name="Li T."/>
            <person name="Gao L."/>
            <person name="Zhang X."/>
            <person name="Wang H."/>
            <person name="Yang Z."/>
            <person name="Liu X."/>
            <person name="Jiang W."/>
            <person name="Mao L."/>
            <person name="Kong X."/>
            <person name="Jiao Y."/>
            <person name="Jia J."/>
        </authorList>
    </citation>
    <scope>NUCLEOTIDE SEQUENCE [LARGE SCALE GENOMIC DNA]</scope>
    <source>
        <strain evidence="3">cv. AL8/78</strain>
    </source>
</reference>
<evidence type="ECO:0000259" key="1">
    <source>
        <dbReference type="Pfam" id="PF03101"/>
    </source>
</evidence>
<name>A0A453S364_AEGTS</name>
<dbReference type="EnsemblPlants" id="AET7Gv20800400.22">
    <property type="protein sequence ID" value="AET7Gv20800400.22"/>
    <property type="gene ID" value="AET7Gv20800400"/>
</dbReference>
<keyword evidence="3" id="KW-1185">Reference proteome</keyword>
<dbReference type="Gramene" id="AET7Gv20800400.3">
    <property type="protein sequence ID" value="AET7Gv20800400.3"/>
    <property type="gene ID" value="AET7Gv20800400"/>
</dbReference>
<dbReference type="EnsemblPlants" id="AET7Gv20800400.9">
    <property type="protein sequence ID" value="AET7Gv20800400.9"/>
    <property type="gene ID" value="AET7Gv20800400"/>
</dbReference>
<proteinExistence type="predicted"/>
<reference evidence="3" key="1">
    <citation type="journal article" date="2014" name="Science">
        <title>Ancient hybridizations among the ancestral genomes of bread wheat.</title>
        <authorList>
            <consortium name="International Wheat Genome Sequencing Consortium,"/>
            <person name="Marcussen T."/>
            <person name="Sandve S.R."/>
            <person name="Heier L."/>
            <person name="Spannagl M."/>
            <person name="Pfeifer M."/>
            <person name="Jakobsen K.S."/>
            <person name="Wulff B.B."/>
            <person name="Steuernagel B."/>
            <person name="Mayer K.F."/>
            <person name="Olsen O.A."/>
        </authorList>
    </citation>
    <scope>NUCLEOTIDE SEQUENCE [LARGE SCALE GENOMIC DNA]</scope>
    <source>
        <strain evidence="3">cv. AL8/78</strain>
    </source>
</reference>
<dbReference type="PANTHER" id="PTHR47718:SF18">
    <property type="entry name" value="PROTEIN FAR1-RELATED SEQUENCE 5-LIKE"/>
    <property type="match status" value="1"/>
</dbReference>
<dbReference type="Gramene" id="AET7Gv20800400.16">
    <property type="protein sequence ID" value="AET7Gv20800400.16"/>
    <property type="gene ID" value="AET7Gv20800400"/>
</dbReference>